<dbReference type="AlphaFoldDB" id="A0A1G8ECL9"/>
<keyword evidence="2" id="KW-1185">Reference proteome</keyword>
<protein>
    <submittedName>
        <fullName evidence="1">Uncharacterized protein</fullName>
    </submittedName>
</protein>
<sequence length="43" mass="4986">MGFNIYNEEEKTQARLGMGNKIFPFGRHEIDNLPYYGIVPIIV</sequence>
<accession>A0A1G8ECL9</accession>
<proteinExistence type="predicted"/>
<organism evidence="1 2">
    <name type="scientific">Alteribacillus bidgolensis</name>
    <dbReference type="NCBI Taxonomy" id="930129"/>
    <lineage>
        <taxon>Bacteria</taxon>
        <taxon>Bacillati</taxon>
        <taxon>Bacillota</taxon>
        <taxon>Bacilli</taxon>
        <taxon>Bacillales</taxon>
        <taxon>Bacillaceae</taxon>
        <taxon>Alteribacillus</taxon>
    </lineage>
</organism>
<evidence type="ECO:0000313" key="2">
    <source>
        <dbReference type="Proteomes" id="UP000199017"/>
    </source>
</evidence>
<reference evidence="1 2" key="1">
    <citation type="submission" date="2016-10" db="EMBL/GenBank/DDBJ databases">
        <authorList>
            <person name="de Groot N.N."/>
        </authorList>
    </citation>
    <scope>NUCLEOTIDE SEQUENCE [LARGE SCALE GENOMIC DNA]</scope>
    <source>
        <strain evidence="2">P4B,CCM 7963,CECT 7998,DSM 25260,IBRC-M 10614,KCTC 13821</strain>
    </source>
</reference>
<evidence type="ECO:0000313" key="1">
    <source>
        <dbReference type="EMBL" id="SDH67449.1"/>
    </source>
</evidence>
<name>A0A1G8ECL9_9BACI</name>
<dbReference type="Proteomes" id="UP000199017">
    <property type="component" value="Unassembled WGS sequence"/>
</dbReference>
<dbReference type="EMBL" id="FNDU01000002">
    <property type="protein sequence ID" value="SDH67449.1"/>
    <property type="molecule type" value="Genomic_DNA"/>
</dbReference>
<gene>
    <name evidence="1" type="ORF">SAMN05216352_102161</name>
</gene>